<dbReference type="SUPFAM" id="SSF52821">
    <property type="entry name" value="Rhodanese/Cell cycle control phosphatase"/>
    <property type="match status" value="1"/>
</dbReference>
<dbReference type="InterPro" id="IPR001763">
    <property type="entry name" value="Rhodanese-like_dom"/>
</dbReference>
<keyword evidence="1" id="KW-0732">Signal</keyword>
<keyword evidence="3" id="KW-0808">Transferase</keyword>
<comment type="caution">
    <text evidence="3">The sequence shown here is derived from an EMBL/GenBank/DDBJ whole genome shotgun (WGS) entry which is preliminary data.</text>
</comment>
<dbReference type="Proteomes" id="UP000295210">
    <property type="component" value="Unassembled WGS sequence"/>
</dbReference>
<reference evidence="3 4" key="1">
    <citation type="submission" date="2019-03" db="EMBL/GenBank/DDBJ databases">
        <title>Genomic Encyclopedia of Type Strains, Phase IV (KMG-IV): sequencing the most valuable type-strain genomes for metagenomic binning, comparative biology and taxonomic classification.</title>
        <authorList>
            <person name="Goeker M."/>
        </authorList>
    </citation>
    <scope>NUCLEOTIDE SEQUENCE [LARGE SCALE GENOMIC DNA]</scope>
    <source>
        <strain evidence="3 4">DSM 103428</strain>
    </source>
</reference>
<keyword evidence="4" id="KW-1185">Reference proteome</keyword>
<dbReference type="Gene3D" id="3.40.250.10">
    <property type="entry name" value="Rhodanese-like domain"/>
    <property type="match status" value="1"/>
</dbReference>
<dbReference type="CDD" id="cd00158">
    <property type="entry name" value="RHOD"/>
    <property type="match status" value="1"/>
</dbReference>
<dbReference type="Pfam" id="PF00581">
    <property type="entry name" value="Rhodanese"/>
    <property type="match status" value="1"/>
</dbReference>
<dbReference type="OrthoDB" id="121523at2"/>
<feature type="chain" id="PRO_5021019233" evidence="1">
    <location>
        <begin position="27"/>
        <end position="164"/>
    </location>
</feature>
<evidence type="ECO:0000313" key="4">
    <source>
        <dbReference type="Proteomes" id="UP000295210"/>
    </source>
</evidence>
<accession>A0A4R1L4A3</accession>
<sequence length="164" mass="17626">MKFRFLQITSAAILLAILALSGTVMQAQQVPTKSSAVADTTIPSAALVQPAELVRMLHGSEKPLILQVGSHVLYAEAHIPGSEYVGATGTSAGLQSLRERVSSLRKDQFIVLYCGCCPWGHCPNIRPAYEQLHALGFTQVKALYLADNFGTDWAGKGYPVAKGR</sequence>
<evidence type="ECO:0000313" key="3">
    <source>
        <dbReference type="EMBL" id="TCK72864.1"/>
    </source>
</evidence>
<dbReference type="PROSITE" id="PS50206">
    <property type="entry name" value="RHODANESE_3"/>
    <property type="match status" value="1"/>
</dbReference>
<dbReference type="AlphaFoldDB" id="A0A4R1L4A3"/>
<gene>
    <name evidence="3" type="ORF">C7378_2458</name>
</gene>
<feature type="signal peptide" evidence="1">
    <location>
        <begin position="1"/>
        <end position="26"/>
    </location>
</feature>
<name>A0A4R1L4A3_9BACT</name>
<dbReference type="RefSeq" id="WP_131996842.1">
    <property type="nucleotide sequence ID" value="NZ_SMGK01000003.1"/>
</dbReference>
<feature type="domain" description="Rhodanese" evidence="2">
    <location>
        <begin position="59"/>
        <end position="162"/>
    </location>
</feature>
<evidence type="ECO:0000256" key="1">
    <source>
        <dbReference type="SAM" id="SignalP"/>
    </source>
</evidence>
<organism evidence="3 4">
    <name type="scientific">Acidipila rosea</name>
    <dbReference type="NCBI Taxonomy" id="768535"/>
    <lineage>
        <taxon>Bacteria</taxon>
        <taxon>Pseudomonadati</taxon>
        <taxon>Acidobacteriota</taxon>
        <taxon>Terriglobia</taxon>
        <taxon>Terriglobales</taxon>
        <taxon>Acidobacteriaceae</taxon>
        <taxon>Acidipila</taxon>
    </lineage>
</organism>
<protein>
    <submittedName>
        <fullName evidence="3">Rhodanese-related sulfurtransferase</fullName>
    </submittedName>
</protein>
<dbReference type="GO" id="GO:0016740">
    <property type="term" value="F:transferase activity"/>
    <property type="evidence" value="ECO:0007669"/>
    <property type="project" value="UniProtKB-KW"/>
</dbReference>
<dbReference type="InterPro" id="IPR036873">
    <property type="entry name" value="Rhodanese-like_dom_sf"/>
</dbReference>
<dbReference type="EMBL" id="SMGK01000003">
    <property type="protein sequence ID" value="TCK72864.1"/>
    <property type="molecule type" value="Genomic_DNA"/>
</dbReference>
<evidence type="ECO:0000259" key="2">
    <source>
        <dbReference type="PROSITE" id="PS50206"/>
    </source>
</evidence>
<proteinExistence type="predicted"/>